<dbReference type="PANTHER" id="PTHR34989">
    <property type="entry name" value="PROTEIN HDED"/>
    <property type="match status" value="1"/>
</dbReference>
<sequence>MTTTDTIPDTARSPIESVARAVGGAWWVPLIAGIAWITVGFVVLRFDRSTIEVVSIVFGVMVLLAAAGEVLRAVVTPGGWRVWHVVFAVLLVVGAIVIFIRPGDAFVSLALVTGFYFVFAGTFDVVTSLFSTAIPGWWLQLVSGIAQIVLGFLASASFDASVVVLVTYVSITAIFRGVAEIAAAFTVRSVRTTAMTLTSH</sequence>
<comment type="caution">
    <text evidence="2">The sequence shown here is derived from an EMBL/GenBank/DDBJ whole genome shotgun (WGS) entry which is preliminary data.</text>
</comment>
<feature type="transmembrane region" description="Helical" evidence="1">
    <location>
        <begin position="81"/>
        <end position="100"/>
    </location>
</feature>
<keyword evidence="1" id="KW-0472">Membrane</keyword>
<protein>
    <submittedName>
        <fullName evidence="2">DUF308 domain-containing protein</fullName>
    </submittedName>
</protein>
<dbReference type="InterPro" id="IPR052712">
    <property type="entry name" value="Acid_resist_chaperone_HdeD"/>
</dbReference>
<dbReference type="EMBL" id="JANLCJ010000001">
    <property type="protein sequence ID" value="MCS5732880.1"/>
    <property type="molecule type" value="Genomic_DNA"/>
</dbReference>
<dbReference type="Pfam" id="PF03729">
    <property type="entry name" value="DUF308"/>
    <property type="match status" value="1"/>
</dbReference>
<gene>
    <name evidence="2" type="ORF">N1032_03875</name>
</gene>
<proteinExistence type="predicted"/>
<keyword evidence="1" id="KW-0812">Transmembrane</keyword>
<feature type="transmembrane region" description="Helical" evidence="1">
    <location>
        <begin position="162"/>
        <end position="185"/>
    </location>
</feature>
<dbReference type="RefSeq" id="WP_259537549.1">
    <property type="nucleotide sequence ID" value="NZ_JANLCJ010000001.1"/>
</dbReference>
<name>A0ABT2H029_9MICO</name>
<feature type="transmembrane region" description="Helical" evidence="1">
    <location>
        <begin position="137"/>
        <end position="155"/>
    </location>
</feature>
<keyword evidence="1" id="KW-1133">Transmembrane helix</keyword>
<feature type="transmembrane region" description="Helical" evidence="1">
    <location>
        <begin position="53"/>
        <end position="75"/>
    </location>
</feature>
<dbReference type="PANTHER" id="PTHR34989:SF1">
    <property type="entry name" value="PROTEIN HDED"/>
    <property type="match status" value="1"/>
</dbReference>
<evidence type="ECO:0000313" key="2">
    <source>
        <dbReference type="EMBL" id="MCS5732880.1"/>
    </source>
</evidence>
<evidence type="ECO:0000313" key="3">
    <source>
        <dbReference type="Proteomes" id="UP001165586"/>
    </source>
</evidence>
<keyword evidence="3" id="KW-1185">Reference proteome</keyword>
<reference evidence="2" key="1">
    <citation type="submission" date="2022-08" db="EMBL/GenBank/DDBJ databases">
        <authorList>
            <person name="Deng Y."/>
            <person name="Han X.-F."/>
            <person name="Zhang Y.-Q."/>
        </authorList>
    </citation>
    <scope>NUCLEOTIDE SEQUENCE</scope>
    <source>
        <strain evidence="2">CPCC 203386</strain>
    </source>
</reference>
<feature type="transmembrane region" description="Helical" evidence="1">
    <location>
        <begin position="107"/>
        <end position="131"/>
    </location>
</feature>
<accession>A0ABT2H029</accession>
<dbReference type="InterPro" id="IPR005325">
    <property type="entry name" value="DUF308_memb"/>
</dbReference>
<organism evidence="2 3">
    <name type="scientific">Herbiconiux daphne</name>
    <dbReference type="NCBI Taxonomy" id="2970914"/>
    <lineage>
        <taxon>Bacteria</taxon>
        <taxon>Bacillati</taxon>
        <taxon>Actinomycetota</taxon>
        <taxon>Actinomycetes</taxon>
        <taxon>Micrococcales</taxon>
        <taxon>Microbacteriaceae</taxon>
        <taxon>Herbiconiux</taxon>
    </lineage>
</organism>
<dbReference type="Proteomes" id="UP001165586">
    <property type="component" value="Unassembled WGS sequence"/>
</dbReference>
<evidence type="ECO:0000256" key="1">
    <source>
        <dbReference type="SAM" id="Phobius"/>
    </source>
</evidence>
<feature type="transmembrane region" description="Helical" evidence="1">
    <location>
        <begin position="26"/>
        <end position="46"/>
    </location>
</feature>